<keyword evidence="1" id="KW-0812">Transmembrane</keyword>
<feature type="transmembrane region" description="Helical" evidence="1">
    <location>
        <begin position="230"/>
        <end position="252"/>
    </location>
</feature>
<protein>
    <recommendedName>
        <fullName evidence="2">TIR domain-containing protein</fullName>
    </recommendedName>
</protein>
<dbReference type="PROSITE" id="PS50104">
    <property type="entry name" value="TIR"/>
    <property type="match status" value="1"/>
</dbReference>
<evidence type="ECO:0000256" key="1">
    <source>
        <dbReference type="SAM" id="Phobius"/>
    </source>
</evidence>
<keyword evidence="1" id="KW-0472">Membrane</keyword>
<keyword evidence="4" id="KW-1185">Reference proteome</keyword>
<dbReference type="EMBL" id="JACHJS010000001">
    <property type="protein sequence ID" value="MBB4968153.1"/>
    <property type="molecule type" value="Genomic_DNA"/>
</dbReference>
<dbReference type="Pfam" id="PF13676">
    <property type="entry name" value="TIR_2"/>
    <property type="match status" value="1"/>
</dbReference>
<dbReference type="InterPro" id="IPR035897">
    <property type="entry name" value="Toll_tir_struct_dom_sf"/>
</dbReference>
<evidence type="ECO:0000259" key="2">
    <source>
        <dbReference type="PROSITE" id="PS50104"/>
    </source>
</evidence>
<evidence type="ECO:0000313" key="4">
    <source>
        <dbReference type="Proteomes" id="UP000542674"/>
    </source>
</evidence>
<reference evidence="3 4" key="1">
    <citation type="submission" date="2020-08" db="EMBL/GenBank/DDBJ databases">
        <title>Sequencing the genomes of 1000 actinobacteria strains.</title>
        <authorList>
            <person name="Klenk H.-P."/>
        </authorList>
    </citation>
    <scope>NUCLEOTIDE SEQUENCE [LARGE SCALE GENOMIC DNA]</scope>
    <source>
        <strain evidence="3 4">DSM 45084</strain>
    </source>
</reference>
<feature type="transmembrane region" description="Helical" evidence="1">
    <location>
        <begin position="190"/>
        <end position="210"/>
    </location>
</feature>
<dbReference type="AlphaFoldDB" id="A0A7W7T7T3"/>
<feature type="domain" description="TIR" evidence="2">
    <location>
        <begin position="1"/>
        <end position="143"/>
    </location>
</feature>
<evidence type="ECO:0000313" key="3">
    <source>
        <dbReference type="EMBL" id="MBB4968153.1"/>
    </source>
</evidence>
<dbReference type="Proteomes" id="UP000542674">
    <property type="component" value="Unassembled WGS sequence"/>
</dbReference>
<gene>
    <name evidence="3" type="ORF">F4559_005512</name>
</gene>
<dbReference type="Gene3D" id="3.40.50.10140">
    <property type="entry name" value="Toll/interleukin-1 receptor homology (TIR) domain"/>
    <property type="match status" value="1"/>
</dbReference>
<keyword evidence="1" id="KW-1133">Transmembrane helix</keyword>
<name>A0A7W7T7T3_9PSEU</name>
<organism evidence="3 4">
    <name type="scientific">Saccharothrix violaceirubra</name>
    <dbReference type="NCBI Taxonomy" id="413306"/>
    <lineage>
        <taxon>Bacteria</taxon>
        <taxon>Bacillati</taxon>
        <taxon>Actinomycetota</taxon>
        <taxon>Actinomycetes</taxon>
        <taxon>Pseudonocardiales</taxon>
        <taxon>Pseudonocardiaceae</taxon>
        <taxon>Saccharothrix</taxon>
    </lineage>
</organism>
<dbReference type="RefSeq" id="WP_184673438.1">
    <property type="nucleotide sequence ID" value="NZ_BAABAI010000041.1"/>
</dbReference>
<feature type="transmembrane region" description="Helical" evidence="1">
    <location>
        <begin position="258"/>
        <end position="278"/>
    </location>
</feature>
<dbReference type="InterPro" id="IPR000157">
    <property type="entry name" value="TIR_dom"/>
</dbReference>
<proteinExistence type="predicted"/>
<dbReference type="GO" id="GO:0007165">
    <property type="term" value="P:signal transduction"/>
    <property type="evidence" value="ECO:0007669"/>
    <property type="project" value="InterPro"/>
</dbReference>
<sequence>MGGIFINYRTTPATTAVALVLRERLREIFGVGNVYLDRESIDAGAAYPDDLRRGLDRSQVVLALVHEDWLADLDAKTGKDWVRWELETALARGKLVIPVLVDDAVLPHEGRLSGGLRKFALAQARRVRSSDPRADADALAEELTLLVDTGFAQAHAERTGTSAPDARAWLAAVGALAGLGGLLLPVDATLVGTLLLVSLAVALVSVVVLLGRKRIRAAESLLQPMTPTEYYTRVGVPFVLGFLGLCAAEVFADGVEPVGVLVMAGIVLFAVIHMTLSLRRDRLRHEERERLWPRRLSTPVAPVALRQDLARLERHLAGHEGHDRRLPLTSRLRCRKALLGLTLGVRLLRRDSRRRRVVWALADHPVWTAVCVAWTVGVVTASRFAPVTAVLVGGAAALVGEAAFRRQRWTRDAVADEVEAHVTALRERWRTIDHRRD</sequence>
<comment type="caution">
    <text evidence="3">The sequence shown here is derived from an EMBL/GenBank/DDBJ whole genome shotgun (WGS) entry which is preliminary data.</text>
</comment>
<accession>A0A7W7T7T3</accession>
<feature type="transmembrane region" description="Helical" evidence="1">
    <location>
        <begin position="384"/>
        <end position="404"/>
    </location>
</feature>
<dbReference type="SUPFAM" id="SSF52200">
    <property type="entry name" value="Toll/Interleukin receptor TIR domain"/>
    <property type="match status" value="1"/>
</dbReference>
<feature type="transmembrane region" description="Helical" evidence="1">
    <location>
        <begin position="357"/>
        <end position="378"/>
    </location>
</feature>